<evidence type="ECO:0000256" key="7">
    <source>
        <dbReference type="ARBA" id="ARBA00047899"/>
    </source>
</evidence>
<evidence type="ECO:0000313" key="11">
    <source>
        <dbReference type="EMBL" id="KIY46307.1"/>
    </source>
</evidence>
<dbReference type="Pfam" id="PF00069">
    <property type="entry name" value="Pkinase"/>
    <property type="match status" value="1"/>
</dbReference>
<dbReference type="PANTHER" id="PTHR47634">
    <property type="entry name" value="PROTEIN KINASE DOMAIN-CONTAINING PROTEIN-RELATED"/>
    <property type="match status" value="1"/>
</dbReference>
<dbReference type="EMBL" id="KN882035">
    <property type="protein sequence ID" value="KIY46307.1"/>
    <property type="molecule type" value="Genomic_DNA"/>
</dbReference>
<comment type="catalytic activity">
    <reaction evidence="7">
        <text>L-threonyl-[protein] + ATP = O-phospho-L-threonyl-[protein] + ADP + H(+)</text>
        <dbReference type="Rhea" id="RHEA:46608"/>
        <dbReference type="Rhea" id="RHEA-COMP:11060"/>
        <dbReference type="Rhea" id="RHEA-COMP:11605"/>
        <dbReference type="ChEBI" id="CHEBI:15378"/>
        <dbReference type="ChEBI" id="CHEBI:30013"/>
        <dbReference type="ChEBI" id="CHEBI:30616"/>
        <dbReference type="ChEBI" id="CHEBI:61977"/>
        <dbReference type="ChEBI" id="CHEBI:456216"/>
        <dbReference type="EC" id="2.7.11.1"/>
    </reaction>
</comment>
<dbReference type="Gene3D" id="1.10.510.10">
    <property type="entry name" value="Transferase(Phosphotransferase) domain 1"/>
    <property type="match status" value="2"/>
</dbReference>
<protein>
    <recommendedName>
        <fullName evidence="1">non-specific serine/threonine protein kinase</fullName>
        <ecNumber evidence="1">2.7.11.1</ecNumber>
    </recommendedName>
</protein>
<accession>A0A0D7A5P2</accession>
<name>A0A0D7A5P2_9AGAR</name>
<gene>
    <name evidence="11" type="ORF">FISHEDRAFT_75742</name>
</gene>
<keyword evidence="5 11" id="KW-0418">Kinase</keyword>
<evidence type="ECO:0000256" key="8">
    <source>
        <dbReference type="ARBA" id="ARBA00048679"/>
    </source>
</evidence>
<dbReference type="GO" id="GO:0005524">
    <property type="term" value="F:ATP binding"/>
    <property type="evidence" value="ECO:0007669"/>
    <property type="project" value="UniProtKB-KW"/>
</dbReference>
<feature type="region of interest" description="Disordered" evidence="9">
    <location>
        <begin position="1"/>
        <end position="38"/>
    </location>
</feature>
<dbReference type="OrthoDB" id="5979581at2759"/>
<evidence type="ECO:0000256" key="5">
    <source>
        <dbReference type="ARBA" id="ARBA00022777"/>
    </source>
</evidence>
<organism evidence="11 12">
    <name type="scientific">Fistulina hepatica ATCC 64428</name>
    <dbReference type="NCBI Taxonomy" id="1128425"/>
    <lineage>
        <taxon>Eukaryota</taxon>
        <taxon>Fungi</taxon>
        <taxon>Dikarya</taxon>
        <taxon>Basidiomycota</taxon>
        <taxon>Agaricomycotina</taxon>
        <taxon>Agaricomycetes</taxon>
        <taxon>Agaricomycetidae</taxon>
        <taxon>Agaricales</taxon>
        <taxon>Fistulinaceae</taxon>
        <taxon>Fistulina</taxon>
    </lineage>
</organism>
<keyword evidence="6" id="KW-0067">ATP-binding</keyword>
<sequence length="364" mass="41503">MSANPSVSSSAEETIAPSLSQEASSLKSSSAWSPDDEELPEGTLVIRPEDFIYHGIYPDKLEAAVFQNRYHLQRKLGQGGRCVVWLANDAKYEDFHLSQAILSAEETAEQGTRNCREREALQIINDKAKISSHDGLNYILTMRDAFFETDVKGRYLVMVSEVLGESLWVRMQQRVGRVVPMEKLRFVMKQLVMALDFIHDACDIVHTASTPQGDRETSDVQPRQVRAPEVFIGCPWGTPIDIWNLGCFIFEMASGYYFVPPMRDVDPDEYQISFYETIVGDKFSDYLDFYRNGKEFNKLLKSDGSVLHDFSNLEPLPQTLEMFGVDDPHFVDFMQCMLRLLPSARHTAKQLLRHPWLVAEPEAD</sequence>
<feature type="compositionally biased region" description="Polar residues" evidence="9">
    <location>
        <begin position="1"/>
        <end position="12"/>
    </location>
</feature>
<dbReference type="GO" id="GO:0050684">
    <property type="term" value="P:regulation of mRNA processing"/>
    <property type="evidence" value="ECO:0007669"/>
    <property type="project" value="TreeGrafter"/>
</dbReference>
<evidence type="ECO:0000256" key="4">
    <source>
        <dbReference type="ARBA" id="ARBA00022741"/>
    </source>
</evidence>
<dbReference type="Gene3D" id="3.30.200.20">
    <property type="entry name" value="Phosphorylase Kinase, domain 1"/>
    <property type="match status" value="1"/>
</dbReference>
<dbReference type="EC" id="2.7.11.1" evidence="1"/>
<dbReference type="GO" id="GO:0000245">
    <property type="term" value="P:spliceosomal complex assembly"/>
    <property type="evidence" value="ECO:0007669"/>
    <property type="project" value="TreeGrafter"/>
</dbReference>
<evidence type="ECO:0000256" key="3">
    <source>
        <dbReference type="ARBA" id="ARBA00022679"/>
    </source>
</evidence>
<keyword evidence="3" id="KW-0808">Transferase</keyword>
<feature type="domain" description="Protein kinase" evidence="10">
    <location>
        <begin position="70"/>
        <end position="357"/>
    </location>
</feature>
<dbReference type="PANTHER" id="PTHR47634:SF9">
    <property type="entry name" value="PROTEIN KINASE DOMAIN-CONTAINING PROTEIN-RELATED"/>
    <property type="match status" value="1"/>
</dbReference>
<dbReference type="AlphaFoldDB" id="A0A0D7A5P2"/>
<evidence type="ECO:0000256" key="9">
    <source>
        <dbReference type="SAM" id="MobiDB-lite"/>
    </source>
</evidence>
<keyword evidence="4" id="KW-0547">Nucleotide-binding</keyword>
<evidence type="ECO:0000256" key="1">
    <source>
        <dbReference type="ARBA" id="ARBA00012513"/>
    </source>
</evidence>
<keyword evidence="12" id="KW-1185">Reference proteome</keyword>
<comment type="catalytic activity">
    <reaction evidence="8">
        <text>L-seryl-[protein] + ATP = O-phospho-L-seryl-[protein] + ADP + H(+)</text>
        <dbReference type="Rhea" id="RHEA:17989"/>
        <dbReference type="Rhea" id="RHEA-COMP:9863"/>
        <dbReference type="Rhea" id="RHEA-COMP:11604"/>
        <dbReference type="ChEBI" id="CHEBI:15378"/>
        <dbReference type="ChEBI" id="CHEBI:29999"/>
        <dbReference type="ChEBI" id="CHEBI:30616"/>
        <dbReference type="ChEBI" id="CHEBI:83421"/>
        <dbReference type="ChEBI" id="CHEBI:456216"/>
        <dbReference type="EC" id="2.7.11.1"/>
    </reaction>
</comment>
<evidence type="ECO:0000256" key="6">
    <source>
        <dbReference type="ARBA" id="ARBA00022840"/>
    </source>
</evidence>
<dbReference type="GO" id="GO:0005634">
    <property type="term" value="C:nucleus"/>
    <property type="evidence" value="ECO:0007669"/>
    <property type="project" value="TreeGrafter"/>
</dbReference>
<dbReference type="SMART" id="SM00220">
    <property type="entry name" value="S_TKc"/>
    <property type="match status" value="1"/>
</dbReference>
<evidence type="ECO:0000256" key="2">
    <source>
        <dbReference type="ARBA" id="ARBA00022527"/>
    </source>
</evidence>
<dbReference type="GO" id="GO:0004674">
    <property type="term" value="F:protein serine/threonine kinase activity"/>
    <property type="evidence" value="ECO:0007669"/>
    <property type="project" value="UniProtKB-KW"/>
</dbReference>
<dbReference type="InterPro" id="IPR011009">
    <property type="entry name" value="Kinase-like_dom_sf"/>
</dbReference>
<dbReference type="PROSITE" id="PS50011">
    <property type="entry name" value="PROTEIN_KINASE_DOM"/>
    <property type="match status" value="1"/>
</dbReference>
<feature type="compositionally biased region" description="Low complexity" evidence="9">
    <location>
        <begin position="18"/>
        <end position="33"/>
    </location>
</feature>
<reference evidence="11 12" key="1">
    <citation type="journal article" date="2015" name="Fungal Genet. Biol.">
        <title>Evolution of novel wood decay mechanisms in Agaricales revealed by the genome sequences of Fistulina hepatica and Cylindrobasidium torrendii.</title>
        <authorList>
            <person name="Floudas D."/>
            <person name="Held B.W."/>
            <person name="Riley R."/>
            <person name="Nagy L.G."/>
            <person name="Koehler G."/>
            <person name="Ransdell A.S."/>
            <person name="Younus H."/>
            <person name="Chow J."/>
            <person name="Chiniquy J."/>
            <person name="Lipzen A."/>
            <person name="Tritt A."/>
            <person name="Sun H."/>
            <person name="Haridas S."/>
            <person name="LaButti K."/>
            <person name="Ohm R.A."/>
            <person name="Kues U."/>
            <person name="Blanchette R.A."/>
            <person name="Grigoriev I.V."/>
            <person name="Minto R.E."/>
            <person name="Hibbett D.S."/>
        </authorList>
    </citation>
    <scope>NUCLEOTIDE SEQUENCE [LARGE SCALE GENOMIC DNA]</scope>
    <source>
        <strain evidence="11 12">ATCC 64428</strain>
    </source>
</reference>
<dbReference type="InterPro" id="IPR051334">
    <property type="entry name" value="SRPK"/>
</dbReference>
<dbReference type="GO" id="GO:0005737">
    <property type="term" value="C:cytoplasm"/>
    <property type="evidence" value="ECO:0007669"/>
    <property type="project" value="TreeGrafter"/>
</dbReference>
<dbReference type="SUPFAM" id="SSF56112">
    <property type="entry name" value="Protein kinase-like (PK-like)"/>
    <property type="match status" value="1"/>
</dbReference>
<evidence type="ECO:0000259" key="10">
    <source>
        <dbReference type="PROSITE" id="PS50011"/>
    </source>
</evidence>
<keyword evidence="2" id="KW-0723">Serine/threonine-protein kinase</keyword>
<dbReference type="InterPro" id="IPR000719">
    <property type="entry name" value="Prot_kinase_dom"/>
</dbReference>
<evidence type="ECO:0000313" key="12">
    <source>
        <dbReference type="Proteomes" id="UP000054144"/>
    </source>
</evidence>
<proteinExistence type="predicted"/>
<dbReference type="Proteomes" id="UP000054144">
    <property type="component" value="Unassembled WGS sequence"/>
</dbReference>